<gene>
    <name evidence="2" type="ORF">HMPREF3229_01320</name>
</gene>
<dbReference type="PANTHER" id="PTHR31435:SF10">
    <property type="entry name" value="BSR4717 PROTEIN"/>
    <property type="match status" value="1"/>
</dbReference>
<dbReference type="Proteomes" id="UP000070174">
    <property type="component" value="Unassembled WGS sequence"/>
</dbReference>
<dbReference type="AlphaFoldDB" id="A0A133PMC3"/>
<dbReference type="EMBL" id="LRQE01000034">
    <property type="protein sequence ID" value="KXA29694.1"/>
    <property type="molecule type" value="Genomic_DNA"/>
</dbReference>
<dbReference type="GO" id="GO:0016740">
    <property type="term" value="F:transferase activity"/>
    <property type="evidence" value="ECO:0007669"/>
    <property type="project" value="UniProtKB-KW"/>
</dbReference>
<proteinExistence type="predicted"/>
<dbReference type="Gene3D" id="3.40.630.30">
    <property type="match status" value="1"/>
</dbReference>
<dbReference type="Pfam" id="PF14542">
    <property type="entry name" value="Acetyltransf_CG"/>
    <property type="match status" value="1"/>
</dbReference>
<dbReference type="PATRIC" id="fig|54005.3.peg.1304"/>
<organism evidence="2">
    <name type="scientific">Peptoniphilus harei</name>
    <dbReference type="NCBI Taxonomy" id="54005"/>
    <lineage>
        <taxon>Bacteria</taxon>
        <taxon>Bacillati</taxon>
        <taxon>Bacillota</taxon>
        <taxon>Tissierellia</taxon>
        <taxon>Tissierellales</taxon>
        <taxon>Peptoniphilaceae</taxon>
        <taxon>Peptoniphilus</taxon>
    </lineage>
</organism>
<evidence type="ECO:0000313" key="3">
    <source>
        <dbReference type="Proteomes" id="UP000070174"/>
    </source>
</evidence>
<keyword evidence="2" id="KW-0808">Transferase</keyword>
<dbReference type="PROSITE" id="PS51729">
    <property type="entry name" value="GNAT_YJDJ"/>
    <property type="match status" value="1"/>
</dbReference>
<name>A0A133PMC3_9FIRM</name>
<dbReference type="CDD" id="cd04301">
    <property type="entry name" value="NAT_SF"/>
    <property type="match status" value="1"/>
</dbReference>
<sequence length="88" mass="9943">MEVKKGRNCYYIGEDENNYKGILQYVEEGDVIDAQHTIVKPEYGGQGLAGQLVKKLVADARKENKKIKGTCSYVEKKLESNDFDDVRA</sequence>
<reference evidence="2 3" key="1">
    <citation type="submission" date="2016-01" db="EMBL/GenBank/DDBJ databases">
        <authorList>
            <person name="Oliw E.H."/>
        </authorList>
    </citation>
    <scope>NUCLEOTIDE SEQUENCE [LARGE SCALE GENOMIC DNA]</scope>
    <source>
        <strain evidence="2 3">CMW7756A</strain>
    </source>
</reference>
<dbReference type="SUPFAM" id="SSF55729">
    <property type="entry name" value="Acyl-CoA N-acyltransferases (Nat)"/>
    <property type="match status" value="1"/>
</dbReference>
<evidence type="ECO:0000313" key="2">
    <source>
        <dbReference type="EMBL" id="KXA29694.1"/>
    </source>
</evidence>
<dbReference type="InterPro" id="IPR045057">
    <property type="entry name" value="Gcn5-rel_NAT"/>
</dbReference>
<dbReference type="RefSeq" id="WP_060800380.1">
    <property type="nucleotide sequence ID" value="NZ_KQ957101.1"/>
</dbReference>
<dbReference type="InterPro" id="IPR016181">
    <property type="entry name" value="Acyl_CoA_acyltransferase"/>
</dbReference>
<comment type="caution">
    <text evidence="2">The sequence shown here is derived from an EMBL/GenBank/DDBJ whole genome shotgun (WGS) entry which is preliminary data.</text>
</comment>
<dbReference type="InterPro" id="IPR031165">
    <property type="entry name" value="GNAT_YJDJ"/>
</dbReference>
<feature type="domain" description="N-acetyltransferase" evidence="1">
    <location>
        <begin position="2"/>
        <end position="88"/>
    </location>
</feature>
<evidence type="ECO:0000259" key="1">
    <source>
        <dbReference type="PROSITE" id="PS51729"/>
    </source>
</evidence>
<accession>A0A133PMC3</accession>
<dbReference type="PANTHER" id="PTHR31435">
    <property type="entry name" value="PROTEIN NATD1"/>
    <property type="match status" value="1"/>
</dbReference>
<protein>
    <submittedName>
        <fullName evidence="2">Acetyltransferase, GNAT family</fullName>
    </submittedName>
</protein>